<dbReference type="RefSeq" id="XP_009843846.1">
    <property type="nucleotide sequence ID" value="XM_009845544.1"/>
</dbReference>
<evidence type="ECO:0000256" key="2">
    <source>
        <dbReference type="ARBA" id="ARBA00022771"/>
    </source>
</evidence>
<dbReference type="Gene3D" id="3.30.40.10">
    <property type="entry name" value="Zinc/RING finger domain, C3HC4 (zinc finger)"/>
    <property type="match status" value="1"/>
</dbReference>
<dbReference type="EMBL" id="KI913208">
    <property type="protein sequence ID" value="ETV66618.1"/>
    <property type="molecule type" value="Genomic_DNA"/>
</dbReference>
<dbReference type="SUPFAM" id="SSF57903">
    <property type="entry name" value="FYVE/PHD zinc finger"/>
    <property type="match status" value="1"/>
</dbReference>
<dbReference type="GO" id="GO:0035091">
    <property type="term" value="F:phosphatidylinositol binding"/>
    <property type="evidence" value="ECO:0007669"/>
    <property type="project" value="TreeGrafter"/>
</dbReference>
<dbReference type="GeneID" id="20818923"/>
<keyword evidence="1" id="KW-0479">Metal-binding</keyword>
<dbReference type="InterPro" id="IPR013083">
    <property type="entry name" value="Znf_RING/FYVE/PHD"/>
</dbReference>
<dbReference type="InterPro" id="IPR000306">
    <property type="entry name" value="Znf_FYVE"/>
</dbReference>
<feature type="region of interest" description="Disordered" evidence="5">
    <location>
        <begin position="124"/>
        <end position="145"/>
    </location>
</feature>
<evidence type="ECO:0000256" key="1">
    <source>
        <dbReference type="ARBA" id="ARBA00022723"/>
    </source>
</evidence>
<dbReference type="GO" id="GO:0007032">
    <property type="term" value="P:endosome organization"/>
    <property type="evidence" value="ECO:0007669"/>
    <property type="project" value="TreeGrafter"/>
</dbReference>
<feature type="domain" description="FYVE-type" evidence="6">
    <location>
        <begin position="47"/>
        <end position="111"/>
    </location>
</feature>
<name>W4FIS2_APHAT</name>
<dbReference type="GO" id="GO:0005769">
    <property type="term" value="C:early endosome"/>
    <property type="evidence" value="ECO:0007669"/>
    <property type="project" value="TreeGrafter"/>
</dbReference>
<dbReference type="InterPro" id="IPR011011">
    <property type="entry name" value="Znf_FYVE_PHD"/>
</dbReference>
<evidence type="ECO:0000259" key="6">
    <source>
        <dbReference type="PROSITE" id="PS50178"/>
    </source>
</evidence>
<evidence type="ECO:0000256" key="5">
    <source>
        <dbReference type="SAM" id="MobiDB-lite"/>
    </source>
</evidence>
<dbReference type="OrthoDB" id="660555at2759"/>
<dbReference type="InterPro" id="IPR051765">
    <property type="entry name" value="PH_domain-containing_F"/>
</dbReference>
<dbReference type="InterPro" id="IPR017455">
    <property type="entry name" value="Znf_FYVE-rel"/>
</dbReference>
<dbReference type="PANTHER" id="PTHR46280:SF3">
    <property type="entry name" value="PLECKSTRIN HOMOLOGY DOMAIN-CONTAINING FAMILY F MEMBER 1 HOMOLOG"/>
    <property type="match status" value="1"/>
</dbReference>
<evidence type="ECO:0000256" key="4">
    <source>
        <dbReference type="PROSITE-ProRule" id="PRU00091"/>
    </source>
</evidence>
<dbReference type="VEuPathDB" id="FungiDB:H257_16927"/>
<dbReference type="GO" id="GO:0008270">
    <property type="term" value="F:zinc ion binding"/>
    <property type="evidence" value="ECO:0007669"/>
    <property type="project" value="UniProtKB-KW"/>
</dbReference>
<evidence type="ECO:0000256" key="3">
    <source>
        <dbReference type="ARBA" id="ARBA00022833"/>
    </source>
</evidence>
<evidence type="ECO:0000313" key="7">
    <source>
        <dbReference type="EMBL" id="ETV66618.1"/>
    </source>
</evidence>
<sequence length="180" mass="20730">MFYMLFRSSQFEEGNVMAKDSNVATKSKDPLHSSWRKHMPDGDWIPDVSVMACMACKGEFSFWNRKHHCRRCGAVVCDSCSTSRTTHIHRDITETSEESARVCDPCIQVIDEYIATGLTKRFGGQASRDNNDDHEEDHHPNAYFTPQKVERNGRAVMTMGRYRAEIKESEGNRYIRDNDL</sequence>
<gene>
    <name evidence="7" type="ORF">H257_16927</name>
</gene>
<dbReference type="SMART" id="SM00064">
    <property type="entry name" value="FYVE"/>
    <property type="match status" value="1"/>
</dbReference>
<keyword evidence="3" id="KW-0862">Zinc</keyword>
<accession>W4FIS2</accession>
<proteinExistence type="predicted"/>
<dbReference type="AlphaFoldDB" id="W4FIS2"/>
<organism evidence="7">
    <name type="scientific">Aphanomyces astaci</name>
    <name type="common">Crayfish plague agent</name>
    <dbReference type="NCBI Taxonomy" id="112090"/>
    <lineage>
        <taxon>Eukaryota</taxon>
        <taxon>Sar</taxon>
        <taxon>Stramenopiles</taxon>
        <taxon>Oomycota</taxon>
        <taxon>Saprolegniomycetes</taxon>
        <taxon>Saprolegniales</taxon>
        <taxon>Verrucalvaceae</taxon>
        <taxon>Aphanomyces</taxon>
    </lineage>
</organism>
<protein>
    <recommendedName>
        <fullName evidence="6">FYVE-type domain-containing protein</fullName>
    </recommendedName>
</protein>
<reference evidence="7" key="1">
    <citation type="submission" date="2013-12" db="EMBL/GenBank/DDBJ databases">
        <title>The Genome Sequence of Aphanomyces astaci APO3.</title>
        <authorList>
            <consortium name="The Broad Institute Genomics Platform"/>
            <person name="Russ C."/>
            <person name="Tyler B."/>
            <person name="van West P."/>
            <person name="Dieguez-Uribeondo J."/>
            <person name="Young S.K."/>
            <person name="Zeng Q."/>
            <person name="Gargeya S."/>
            <person name="Fitzgerald M."/>
            <person name="Abouelleil A."/>
            <person name="Alvarado L."/>
            <person name="Chapman S.B."/>
            <person name="Gainer-Dewar J."/>
            <person name="Goldberg J."/>
            <person name="Griggs A."/>
            <person name="Gujja S."/>
            <person name="Hansen M."/>
            <person name="Howarth C."/>
            <person name="Imamovic A."/>
            <person name="Ireland A."/>
            <person name="Larimer J."/>
            <person name="McCowan C."/>
            <person name="Murphy C."/>
            <person name="Pearson M."/>
            <person name="Poon T.W."/>
            <person name="Priest M."/>
            <person name="Roberts A."/>
            <person name="Saif S."/>
            <person name="Shea T."/>
            <person name="Sykes S."/>
            <person name="Wortman J."/>
            <person name="Nusbaum C."/>
            <person name="Birren B."/>
        </authorList>
    </citation>
    <scope>NUCLEOTIDE SEQUENCE [LARGE SCALE GENOMIC DNA]</scope>
    <source>
        <strain evidence="7">APO3</strain>
    </source>
</reference>
<keyword evidence="2 4" id="KW-0863">Zinc-finger</keyword>
<dbReference type="GO" id="GO:0008333">
    <property type="term" value="P:endosome to lysosome transport"/>
    <property type="evidence" value="ECO:0007669"/>
    <property type="project" value="TreeGrafter"/>
</dbReference>
<dbReference type="Pfam" id="PF01363">
    <property type="entry name" value="FYVE"/>
    <property type="match status" value="1"/>
</dbReference>
<dbReference type="PROSITE" id="PS50178">
    <property type="entry name" value="ZF_FYVE"/>
    <property type="match status" value="1"/>
</dbReference>
<dbReference type="PANTHER" id="PTHR46280">
    <property type="entry name" value="PLECKSTRIN HOMOLOGY DOMAIN-CONTAINING FAMILY F MEMBER 2-RELATED"/>
    <property type="match status" value="1"/>
</dbReference>